<dbReference type="Proteomes" id="UP001161247">
    <property type="component" value="Chromosome 1"/>
</dbReference>
<accession>A0AAV1C1N4</accession>
<feature type="region of interest" description="Disordered" evidence="1">
    <location>
        <begin position="25"/>
        <end position="55"/>
    </location>
</feature>
<organism evidence="2 3">
    <name type="scientific">Oldenlandia corymbosa var. corymbosa</name>
    <dbReference type="NCBI Taxonomy" id="529605"/>
    <lineage>
        <taxon>Eukaryota</taxon>
        <taxon>Viridiplantae</taxon>
        <taxon>Streptophyta</taxon>
        <taxon>Embryophyta</taxon>
        <taxon>Tracheophyta</taxon>
        <taxon>Spermatophyta</taxon>
        <taxon>Magnoliopsida</taxon>
        <taxon>eudicotyledons</taxon>
        <taxon>Gunneridae</taxon>
        <taxon>Pentapetalae</taxon>
        <taxon>asterids</taxon>
        <taxon>lamiids</taxon>
        <taxon>Gentianales</taxon>
        <taxon>Rubiaceae</taxon>
        <taxon>Rubioideae</taxon>
        <taxon>Spermacoceae</taxon>
        <taxon>Hedyotis-Oldenlandia complex</taxon>
        <taxon>Oldenlandia</taxon>
    </lineage>
</organism>
<evidence type="ECO:0000313" key="3">
    <source>
        <dbReference type="Proteomes" id="UP001161247"/>
    </source>
</evidence>
<protein>
    <submittedName>
        <fullName evidence="2">OLC1v1023446C1</fullName>
    </submittedName>
</protein>
<dbReference type="EMBL" id="OX459118">
    <property type="protein sequence ID" value="CAI9088973.1"/>
    <property type="molecule type" value="Genomic_DNA"/>
</dbReference>
<dbReference type="AlphaFoldDB" id="A0AAV1C1N4"/>
<evidence type="ECO:0000313" key="2">
    <source>
        <dbReference type="EMBL" id="CAI9088973.1"/>
    </source>
</evidence>
<name>A0AAV1C1N4_OLDCO</name>
<gene>
    <name evidence="2" type="ORF">OLC1_LOCUS1421</name>
</gene>
<evidence type="ECO:0000256" key="1">
    <source>
        <dbReference type="SAM" id="MobiDB-lite"/>
    </source>
</evidence>
<keyword evidence="3" id="KW-1185">Reference proteome</keyword>
<reference evidence="2" key="1">
    <citation type="submission" date="2023-03" db="EMBL/GenBank/DDBJ databases">
        <authorList>
            <person name="Julca I."/>
        </authorList>
    </citation>
    <scope>NUCLEOTIDE SEQUENCE</scope>
</reference>
<sequence>MEPIDEEAEFDIGFEVNGSETDVADDVDVSINGGTDTTGTQEGDEASPANKGVRKKRRLTSSVWYHFRILPQKPNEKFCCECKKCGKKYLARSENGTELDELNLEELTRDIMNLNINNGGGVPLIEGGSTNTT</sequence>
<proteinExistence type="predicted"/>